<evidence type="ECO:0000313" key="3">
    <source>
        <dbReference type="Proteomes" id="UP001220610"/>
    </source>
</evidence>
<sequence length="677" mass="78052">MFSKFNIIVIVLLLTGVAYQATAQDDVIRRMQGMGGRFGGGGGGGDSIAHRTGLEDSLTIRFRYLDSSRMRTFDSALYDFTKVYPLPWDHVTLGNFGTASRPLVFKPLLKAGWDHGFHAFDPYLYKLSETRFYNTTRPFTQMDYLLGAQSEQMIQLTHTQNIRPNWNAGFQYRLINSPGFFQNQNTNHNNYRFHSWYQSKNKRYQNFVVLIGNKLQAGENGGIRTDVKYLDSAAFSERSTIPTQLGLNQPGSRNFFTTSIATGSFFTDAHYMMRQQYDLGQKDSIVTDSSVIPLFYPRLRLEHTITYNTYKYRFRDNNADSAYYNHNYGIAYPTNSGNSFFIQDFWKVMVNDFSVYQFPDAKNAAQFIKVGATMENISGNFNLRRNGALSRMKDYNFLVHGEYRNKTRNQKWDLEAYGQFYVHGYNGADYDAYASLKRLLPGKLGYLQLGFRNVNRSPSMVYDQVSAFYMGDSLTFNKENITNIFGSLEVPHLKLKLAASYYLLTNLTYFRDIYQPDQSSSPFNILQVTAEKEFRIGGNWNWRTWLVLQQRAGNGPVNMPLLTTRNQVGYDGNLGFKNLRTSFGLEFRYFTAYDAPVYSPLQGQYAYQDTERLSLKLPDISAYLHFRIRTFTAYVRAENLNSLDPTQGGFLNNNVPTFNYPYPGLQIRVGIFWTFVN</sequence>
<dbReference type="InterPro" id="IPR025631">
    <property type="entry name" value="Porin_10"/>
</dbReference>
<keyword evidence="1" id="KW-0732">Signal</keyword>
<protein>
    <recommendedName>
        <fullName evidence="4">Beta-barrel porin</fullName>
    </recommendedName>
</protein>
<proteinExistence type="predicted"/>
<name>A0AAJ6BDK8_9BACT</name>
<evidence type="ECO:0000256" key="1">
    <source>
        <dbReference type="SAM" id="SignalP"/>
    </source>
</evidence>
<dbReference type="AlphaFoldDB" id="A0AAJ6BDK8"/>
<feature type="signal peptide" evidence="1">
    <location>
        <begin position="1"/>
        <end position="23"/>
    </location>
</feature>
<dbReference type="EMBL" id="CP119311">
    <property type="protein sequence ID" value="WEK33740.1"/>
    <property type="molecule type" value="Genomic_DNA"/>
</dbReference>
<evidence type="ECO:0000313" key="2">
    <source>
        <dbReference type="EMBL" id="WEK33740.1"/>
    </source>
</evidence>
<dbReference type="Pfam" id="PF14121">
    <property type="entry name" value="Porin_10"/>
    <property type="match status" value="1"/>
</dbReference>
<organism evidence="2 3">
    <name type="scientific">Candidatus Pseudobacter hemicellulosilyticus</name>
    <dbReference type="NCBI Taxonomy" id="3121375"/>
    <lineage>
        <taxon>Bacteria</taxon>
        <taxon>Pseudomonadati</taxon>
        <taxon>Bacteroidota</taxon>
        <taxon>Chitinophagia</taxon>
        <taxon>Chitinophagales</taxon>
        <taxon>Chitinophagaceae</taxon>
        <taxon>Pseudobacter</taxon>
    </lineage>
</organism>
<dbReference type="Proteomes" id="UP001220610">
    <property type="component" value="Chromosome"/>
</dbReference>
<accession>A0AAJ6BDK8</accession>
<reference evidence="2" key="1">
    <citation type="submission" date="2023-03" db="EMBL/GenBank/DDBJ databases">
        <title>Andean soil-derived lignocellulolytic bacterial consortium as a source of novel taxa and putative plastic-active enzymes.</title>
        <authorList>
            <person name="Diaz-Garcia L."/>
            <person name="Chuvochina M."/>
            <person name="Feuerriegel G."/>
            <person name="Bunk B."/>
            <person name="Sproer C."/>
            <person name="Streit W.R."/>
            <person name="Rodriguez L.M."/>
            <person name="Overmann J."/>
            <person name="Jimenez D.J."/>
        </authorList>
    </citation>
    <scope>NUCLEOTIDE SEQUENCE</scope>
    <source>
        <strain evidence="2">MAG 7</strain>
    </source>
</reference>
<gene>
    <name evidence="2" type="ORF">P0Y53_14710</name>
</gene>
<feature type="chain" id="PRO_5042543624" description="Beta-barrel porin" evidence="1">
    <location>
        <begin position="24"/>
        <end position="677"/>
    </location>
</feature>
<evidence type="ECO:0008006" key="4">
    <source>
        <dbReference type="Google" id="ProtNLM"/>
    </source>
</evidence>